<keyword evidence="3" id="KW-1185">Reference proteome</keyword>
<organism evidence="2 3">
    <name type="scientific">Tanacetum coccineum</name>
    <dbReference type="NCBI Taxonomy" id="301880"/>
    <lineage>
        <taxon>Eukaryota</taxon>
        <taxon>Viridiplantae</taxon>
        <taxon>Streptophyta</taxon>
        <taxon>Embryophyta</taxon>
        <taxon>Tracheophyta</taxon>
        <taxon>Spermatophyta</taxon>
        <taxon>Magnoliopsida</taxon>
        <taxon>eudicotyledons</taxon>
        <taxon>Gunneridae</taxon>
        <taxon>Pentapetalae</taxon>
        <taxon>asterids</taxon>
        <taxon>campanulids</taxon>
        <taxon>Asterales</taxon>
        <taxon>Asteraceae</taxon>
        <taxon>Asteroideae</taxon>
        <taxon>Anthemideae</taxon>
        <taxon>Anthemidinae</taxon>
        <taxon>Tanacetum</taxon>
    </lineage>
</organism>
<reference evidence="2" key="2">
    <citation type="submission" date="2022-01" db="EMBL/GenBank/DDBJ databases">
        <authorList>
            <person name="Yamashiro T."/>
            <person name="Shiraishi A."/>
            <person name="Satake H."/>
            <person name="Nakayama K."/>
        </authorList>
    </citation>
    <scope>NUCLEOTIDE SEQUENCE</scope>
</reference>
<name>A0ABQ5INF5_9ASTR</name>
<dbReference type="Proteomes" id="UP001151760">
    <property type="component" value="Unassembled WGS sequence"/>
</dbReference>
<proteinExistence type="predicted"/>
<evidence type="ECO:0000256" key="1">
    <source>
        <dbReference type="SAM" id="MobiDB-lite"/>
    </source>
</evidence>
<reference evidence="2" key="1">
    <citation type="journal article" date="2022" name="Int. J. Mol. Sci.">
        <title>Draft Genome of Tanacetum Coccineum: Genomic Comparison of Closely Related Tanacetum-Family Plants.</title>
        <authorList>
            <person name="Yamashiro T."/>
            <person name="Shiraishi A."/>
            <person name="Nakayama K."/>
            <person name="Satake H."/>
        </authorList>
    </citation>
    <scope>NUCLEOTIDE SEQUENCE</scope>
</reference>
<feature type="compositionally biased region" description="Basic and acidic residues" evidence="1">
    <location>
        <begin position="185"/>
        <end position="204"/>
    </location>
</feature>
<protein>
    <submittedName>
        <fullName evidence="2">Uncharacterized protein</fullName>
    </submittedName>
</protein>
<evidence type="ECO:0000313" key="2">
    <source>
        <dbReference type="EMBL" id="GJU01225.1"/>
    </source>
</evidence>
<sequence>MTYPYHWFSEQVGLAGDLGSTNDVLIPLFSVHCSCRTIDTAYSPVEYGASTFHSQYNVFNSNSQYGVFSQLNTAYRLSDTATDRFNRRSVTETMTEPTMEEYVNKTRGDYYSGITKTMINGKDAYELKGKFLDDLRNNAFSRTNGEDAVEHIKNFLKNVDPLDLPNVSYERLRLVVFPISLPGDARKNDEETIREERKPNDDHGIGNFDNDLVQDSAPYLITIEGSNTEEDMCELLGIPPSTMGCKIGKF</sequence>
<gene>
    <name evidence="2" type="ORF">Tco_1111563</name>
</gene>
<feature type="region of interest" description="Disordered" evidence="1">
    <location>
        <begin position="185"/>
        <end position="209"/>
    </location>
</feature>
<dbReference type="EMBL" id="BQNB010020943">
    <property type="protein sequence ID" value="GJU01225.1"/>
    <property type="molecule type" value="Genomic_DNA"/>
</dbReference>
<comment type="caution">
    <text evidence="2">The sequence shown here is derived from an EMBL/GenBank/DDBJ whole genome shotgun (WGS) entry which is preliminary data.</text>
</comment>
<accession>A0ABQ5INF5</accession>
<evidence type="ECO:0000313" key="3">
    <source>
        <dbReference type="Proteomes" id="UP001151760"/>
    </source>
</evidence>